<dbReference type="Gene3D" id="2.130.10.10">
    <property type="entry name" value="YVTN repeat-like/Quinoprotein amine dehydrogenase"/>
    <property type="match status" value="1"/>
</dbReference>
<dbReference type="NCBIfam" id="NF038015">
    <property type="entry name" value="AztD"/>
    <property type="match status" value="1"/>
</dbReference>
<evidence type="ECO:0000313" key="2">
    <source>
        <dbReference type="EMBL" id="MBP2189619.1"/>
    </source>
</evidence>
<organism evidence="2 3">
    <name type="scientific">Nocardia goodfellowii</name>
    <dbReference type="NCBI Taxonomy" id="882446"/>
    <lineage>
        <taxon>Bacteria</taxon>
        <taxon>Bacillati</taxon>
        <taxon>Actinomycetota</taxon>
        <taxon>Actinomycetes</taxon>
        <taxon>Mycobacteriales</taxon>
        <taxon>Nocardiaceae</taxon>
        <taxon>Nocardia</taxon>
    </lineage>
</organism>
<protein>
    <recommendedName>
        <fullName evidence="4">Secreted protein</fullName>
    </recommendedName>
</protein>
<keyword evidence="1" id="KW-0732">Signal</keyword>
<proteinExistence type="predicted"/>
<evidence type="ECO:0008006" key="4">
    <source>
        <dbReference type="Google" id="ProtNLM"/>
    </source>
</evidence>
<gene>
    <name evidence="2" type="ORF">BJ987_002520</name>
</gene>
<feature type="signal peptide" evidence="1">
    <location>
        <begin position="1"/>
        <end position="24"/>
    </location>
</feature>
<comment type="caution">
    <text evidence="2">The sequence shown here is derived from an EMBL/GenBank/DDBJ whole genome shotgun (WGS) entry which is preliminary data.</text>
</comment>
<dbReference type="InterPro" id="IPR011044">
    <property type="entry name" value="Quino_amine_DH_bsu"/>
</dbReference>
<accession>A0ABS4QD50</accession>
<evidence type="ECO:0000256" key="1">
    <source>
        <dbReference type="SAM" id="SignalP"/>
    </source>
</evidence>
<dbReference type="EMBL" id="JAGGMR010000001">
    <property type="protein sequence ID" value="MBP2189619.1"/>
    <property type="molecule type" value="Genomic_DNA"/>
</dbReference>
<keyword evidence="3" id="KW-1185">Reference proteome</keyword>
<name>A0ABS4QD50_9NOCA</name>
<dbReference type="InterPro" id="IPR015943">
    <property type="entry name" value="WD40/YVTN_repeat-like_dom_sf"/>
</dbReference>
<dbReference type="RefSeq" id="WP_209888567.1">
    <property type="nucleotide sequence ID" value="NZ_JAGGMR010000001.1"/>
</dbReference>
<sequence>MNIRSRATKTVALSALVASAVALSGCGADDSDKHDGHAAGAEPIALTYDGGILVLDGQSLEQQADVKLEGFNRINPAGDDHHLMVTHKDTFKVFDAYDGKFTDIEFPAPKPGHVVNHAGRTVLFADGTGETTSFDSAKLEAGKPETTTYKSAAPHHGVSVELANGHLLTTLGTEDKRIGIVVLDKDRKEIARNEDCPGVHGEATAQGEAVVIGCQTGVLVYRDGKITKVTSPDAYGRIGNQAGTDVSAVVLGDYKKDKDAELERPTQVSLIDTAAGTMKLVDIGTSYTFRSLGRGPAGEALVLGTDGKIHVLDPVAGTVTKTIPVLGTWTEPLKWQQARPALFVRGGTAYVSDPATKQVHRIDLAAGTVAASATLPAAPNEISGVAAH</sequence>
<dbReference type="PROSITE" id="PS51257">
    <property type="entry name" value="PROKAR_LIPOPROTEIN"/>
    <property type="match status" value="1"/>
</dbReference>
<evidence type="ECO:0000313" key="3">
    <source>
        <dbReference type="Proteomes" id="UP001519325"/>
    </source>
</evidence>
<dbReference type="Proteomes" id="UP001519325">
    <property type="component" value="Unassembled WGS sequence"/>
</dbReference>
<dbReference type="InterPro" id="IPR047697">
    <property type="entry name" value="AztD-like"/>
</dbReference>
<feature type="chain" id="PRO_5046819939" description="Secreted protein" evidence="1">
    <location>
        <begin position="25"/>
        <end position="388"/>
    </location>
</feature>
<reference evidence="2 3" key="1">
    <citation type="submission" date="2021-03" db="EMBL/GenBank/DDBJ databases">
        <title>Sequencing the genomes of 1000 actinobacteria strains.</title>
        <authorList>
            <person name="Klenk H.-P."/>
        </authorList>
    </citation>
    <scope>NUCLEOTIDE SEQUENCE [LARGE SCALE GENOMIC DNA]</scope>
    <source>
        <strain evidence="2 3">DSM 45516</strain>
    </source>
</reference>
<dbReference type="SUPFAM" id="SSF50969">
    <property type="entry name" value="YVTN repeat-like/Quinoprotein amine dehydrogenase"/>
    <property type="match status" value="1"/>
</dbReference>